<organism evidence="3">
    <name type="scientific">Mycobacterium xenopi 4042</name>
    <dbReference type="NCBI Taxonomy" id="1299334"/>
    <lineage>
        <taxon>Bacteria</taxon>
        <taxon>Bacillati</taxon>
        <taxon>Actinomycetota</taxon>
        <taxon>Actinomycetes</taxon>
        <taxon>Mycobacteriales</taxon>
        <taxon>Mycobacteriaceae</taxon>
        <taxon>Mycobacterium</taxon>
    </lineage>
</organism>
<proteinExistence type="predicted"/>
<reference evidence="3" key="1">
    <citation type="submission" date="2014-01" db="EMBL/GenBank/DDBJ databases">
        <authorList>
            <person name="Brown-Elliot B."/>
            <person name="Wallace R."/>
            <person name="Lenaerts A."/>
            <person name="Ordway D."/>
            <person name="DeGroote M.A."/>
            <person name="Parker T."/>
            <person name="Sizemore C."/>
            <person name="Tallon L.J."/>
            <person name="Sadzewicz L.K."/>
            <person name="Sengamalay N."/>
            <person name="Fraser C.M."/>
            <person name="Hine E."/>
            <person name="Shefchek K.A."/>
            <person name="Das S.P."/>
            <person name="Tettelin H."/>
        </authorList>
    </citation>
    <scope>NUCLEOTIDE SEQUENCE [LARGE SCALE GENOMIC DNA]</scope>
    <source>
        <strain evidence="3">4042</strain>
    </source>
</reference>
<dbReference type="AlphaFoldDB" id="X8DCF0"/>
<sequence length="169" mass="18189">MARLVADAAAVMNLDPSTVALTRHAGYVHDLGRIGVSNQIWSAPRQLTPSEFERVRLHSYFTVRILRQVRGLERVAQVAGNHHERVDGSGYPRGLAGAALGLPDRLLAAAVRYQAACEPRPYRAELSPKRRNTACAKTSKPAALMGSLSTPSCTQPAGVPSNPVRGRAD</sequence>
<dbReference type="SUPFAM" id="SSF109604">
    <property type="entry name" value="HD-domain/PDEase-like"/>
    <property type="match status" value="1"/>
</dbReference>
<dbReference type="PANTHER" id="PTHR43155">
    <property type="entry name" value="CYCLIC DI-GMP PHOSPHODIESTERASE PA4108-RELATED"/>
    <property type="match status" value="1"/>
</dbReference>
<accession>X8DCF0</accession>
<dbReference type="Gene3D" id="1.10.3210.10">
    <property type="entry name" value="Hypothetical protein af1432"/>
    <property type="match status" value="1"/>
</dbReference>
<evidence type="ECO:0000259" key="2">
    <source>
        <dbReference type="PROSITE" id="PS51832"/>
    </source>
</evidence>
<gene>
    <name evidence="3" type="ORF">I553_8138</name>
</gene>
<comment type="caution">
    <text evidence="3">The sequence shown here is derived from an EMBL/GenBank/DDBJ whole genome shotgun (WGS) entry which is preliminary data.</text>
</comment>
<dbReference type="InterPro" id="IPR037522">
    <property type="entry name" value="HD_GYP_dom"/>
</dbReference>
<name>X8DCF0_MYCXE</name>
<dbReference type="PROSITE" id="PS51832">
    <property type="entry name" value="HD_GYP"/>
    <property type="match status" value="1"/>
</dbReference>
<protein>
    <submittedName>
        <fullName evidence="3">HD domain protein</fullName>
    </submittedName>
</protein>
<dbReference type="CDD" id="cd00077">
    <property type="entry name" value="HDc"/>
    <property type="match status" value="1"/>
</dbReference>
<evidence type="ECO:0000256" key="1">
    <source>
        <dbReference type="SAM" id="MobiDB-lite"/>
    </source>
</evidence>
<dbReference type="Pfam" id="PF13487">
    <property type="entry name" value="HD_5"/>
    <property type="match status" value="1"/>
</dbReference>
<dbReference type="EMBL" id="JAOB01000026">
    <property type="protein sequence ID" value="EUA65731.1"/>
    <property type="molecule type" value="Genomic_DNA"/>
</dbReference>
<evidence type="ECO:0000313" key="3">
    <source>
        <dbReference type="EMBL" id="EUA65731.1"/>
    </source>
</evidence>
<feature type="region of interest" description="Disordered" evidence="1">
    <location>
        <begin position="127"/>
        <end position="169"/>
    </location>
</feature>
<dbReference type="InterPro" id="IPR003607">
    <property type="entry name" value="HD/PDEase_dom"/>
</dbReference>
<feature type="domain" description="HD-GYP" evidence="2">
    <location>
        <begin position="1"/>
        <end position="167"/>
    </location>
</feature>
<dbReference type="PATRIC" id="fig|1299334.3.peg.2298"/>